<dbReference type="InterPro" id="IPR001045">
    <property type="entry name" value="Spermi_synthase"/>
</dbReference>
<name>A0A4V1RWD5_9BACT</name>
<feature type="transmembrane region" description="Helical" evidence="2">
    <location>
        <begin position="181"/>
        <end position="200"/>
    </location>
</feature>
<dbReference type="Gene3D" id="3.40.50.150">
    <property type="entry name" value="Vaccinia Virus protein VP39"/>
    <property type="match status" value="1"/>
</dbReference>
<evidence type="ECO:0000313" key="3">
    <source>
        <dbReference type="EMBL" id="RYC69888.1"/>
    </source>
</evidence>
<dbReference type="CDD" id="cd06174">
    <property type="entry name" value="MFS"/>
    <property type="match status" value="1"/>
</dbReference>
<dbReference type="SUPFAM" id="SSF53335">
    <property type="entry name" value="S-adenosyl-L-methionine-dependent methyltransferases"/>
    <property type="match status" value="1"/>
</dbReference>
<feature type="transmembrane region" description="Helical" evidence="2">
    <location>
        <begin position="440"/>
        <end position="457"/>
    </location>
</feature>
<evidence type="ECO:0000256" key="2">
    <source>
        <dbReference type="SAM" id="Phobius"/>
    </source>
</evidence>
<dbReference type="EMBL" id="SBLB01000003">
    <property type="protein sequence ID" value="RYC69888.1"/>
    <property type="molecule type" value="Genomic_DNA"/>
</dbReference>
<feature type="transmembrane region" description="Helical" evidence="2">
    <location>
        <begin position="305"/>
        <end position="326"/>
    </location>
</feature>
<dbReference type="Gene3D" id="1.20.1250.20">
    <property type="entry name" value="MFS general substrate transporter like domains"/>
    <property type="match status" value="1"/>
</dbReference>
<feature type="transmembrane region" description="Helical" evidence="2">
    <location>
        <begin position="263"/>
        <end position="284"/>
    </location>
</feature>
<feature type="transmembrane region" description="Helical" evidence="2">
    <location>
        <begin position="415"/>
        <end position="433"/>
    </location>
</feature>
<protein>
    <submittedName>
        <fullName evidence="3">Spermine synthase</fullName>
    </submittedName>
</protein>
<dbReference type="GO" id="GO:0005829">
    <property type="term" value="C:cytosol"/>
    <property type="evidence" value="ECO:0007669"/>
    <property type="project" value="TreeGrafter"/>
</dbReference>
<dbReference type="NCBIfam" id="NF037959">
    <property type="entry name" value="MFS_SpdSyn"/>
    <property type="match status" value="1"/>
</dbReference>
<keyword evidence="2" id="KW-1133">Transmembrane helix</keyword>
<feature type="transmembrane region" description="Helical" evidence="2">
    <location>
        <begin position="153"/>
        <end position="175"/>
    </location>
</feature>
<dbReference type="PANTHER" id="PTHR11558">
    <property type="entry name" value="SPERMIDINE/SPERMINE SYNTHASE"/>
    <property type="match status" value="1"/>
</dbReference>
<keyword evidence="1" id="KW-0745">Spermidine biosynthesis</keyword>
<feature type="transmembrane region" description="Helical" evidence="2">
    <location>
        <begin position="346"/>
        <end position="370"/>
    </location>
</feature>
<reference evidence="3 4" key="1">
    <citation type="submission" date="2019-01" db="EMBL/GenBank/DDBJ databases">
        <title>Spirosoma flava sp. nov., a propanil-degrading bacterium isolated from herbicide-contaminated soil.</title>
        <authorList>
            <person name="Zhang L."/>
            <person name="Jiang J.-D."/>
        </authorList>
    </citation>
    <scope>NUCLEOTIDE SEQUENCE [LARGE SCALE GENOMIC DNA]</scope>
    <source>
        <strain evidence="3 4">TY50</strain>
    </source>
</reference>
<dbReference type="PANTHER" id="PTHR11558:SF11">
    <property type="entry name" value="SPERMIDINE SYNTHASE"/>
    <property type="match status" value="1"/>
</dbReference>
<evidence type="ECO:0000256" key="1">
    <source>
        <dbReference type="ARBA" id="ARBA00023066"/>
    </source>
</evidence>
<dbReference type="RefSeq" id="WP_129602260.1">
    <property type="nucleotide sequence ID" value="NZ_SBLB01000003.1"/>
</dbReference>
<keyword evidence="2" id="KW-0812">Transmembrane</keyword>
<dbReference type="Proteomes" id="UP000290407">
    <property type="component" value="Unassembled WGS sequence"/>
</dbReference>
<feature type="transmembrane region" description="Helical" evidence="2">
    <location>
        <begin position="41"/>
        <end position="60"/>
    </location>
</feature>
<proteinExistence type="predicted"/>
<dbReference type="AlphaFoldDB" id="A0A4V1RWD5"/>
<keyword evidence="2" id="KW-0472">Membrane</keyword>
<evidence type="ECO:0000313" key="4">
    <source>
        <dbReference type="Proteomes" id="UP000290407"/>
    </source>
</evidence>
<feature type="transmembrane region" description="Helical" evidence="2">
    <location>
        <begin position="111"/>
        <end position="132"/>
    </location>
</feature>
<sequence>MSSNRNRLFVLLLFFLSGFAALLYQVVWQRLLVFYTGSDTVSISLIVSAFMTGLGIGYLAGGRLADRSAPPVNLRYFIGAELGIMGFAAGSKWLLYDFLYASAPPLGDSPIILYAIVFGVLLVPTFLMGLSLPVLSRAFRFGEMDQQARYISLLYFINTLGASLGALITGFLLVRRLGFDQAIWVGAALNGVCAASAYLLSRQASLSGEVLVGGSDAGPKVPLRLTPVLTIWSVQYFMSGLAALSLELIWFRILETLIKSVSLTFAVLLAIYLGSMAIGTVVGTRFGNRSARWRERLFLVCQLSLYAYTILALTAFLYGIAHWPVLRFLWDYFASGEPVLTPRFSIFTYGLVPVFLLFLPTFLMGMSFALSQSLLQDKPDEVGRRVGWLQFVNIAGSAVGAWGITWVGFPLLGTAMLVRIIGCLGLVYIIVLAVRRHWSAGLAVVMAGALVLVSLTIPDNARFWQLMNGIETPDQFVFDENESAVSVIKRSPDRKLGVVFVNGLGQSALPYSTDEIHTLLGALPLMIHPRPERVAVIGLGSAGTVNGIAGRAETQRIDCFEIATNQAAVLAEYAEQAGDSAIQTLLHDERLHLIFRDGRYAIRNQAIRYDIIEADALRPASAYSGNVYSREYFELLRAKLKPGGLAVTWCPTARVLNTFRSVFPYVAYCDKLLLIGSNQPIKLDWAAIRQRAGSVYSRQHYGRSGIQIEPLLARYGHGMRLLPATATRTDEINTDLFPKDEYSIRVNDRARF</sequence>
<gene>
    <name evidence="3" type="ORF">EQG79_14960</name>
</gene>
<dbReference type="InterPro" id="IPR036259">
    <property type="entry name" value="MFS_trans_sf"/>
</dbReference>
<accession>A0A4V1RWD5</accession>
<comment type="caution">
    <text evidence="3">The sequence shown here is derived from an EMBL/GenBank/DDBJ whole genome shotgun (WGS) entry which is preliminary data.</text>
</comment>
<feature type="transmembrane region" description="Helical" evidence="2">
    <location>
        <begin position="229"/>
        <end position="251"/>
    </location>
</feature>
<dbReference type="SUPFAM" id="SSF103473">
    <property type="entry name" value="MFS general substrate transporter"/>
    <property type="match status" value="1"/>
</dbReference>
<dbReference type="GO" id="GO:0004766">
    <property type="term" value="F:spermidine synthase activity"/>
    <property type="evidence" value="ECO:0007669"/>
    <property type="project" value="TreeGrafter"/>
</dbReference>
<dbReference type="GO" id="GO:0008295">
    <property type="term" value="P:spermidine biosynthetic process"/>
    <property type="evidence" value="ECO:0007669"/>
    <property type="project" value="UniProtKB-KW"/>
</dbReference>
<dbReference type="Pfam" id="PF01564">
    <property type="entry name" value="Spermine_synth"/>
    <property type="match status" value="1"/>
</dbReference>
<feature type="transmembrane region" description="Helical" evidence="2">
    <location>
        <begin position="391"/>
        <end position="409"/>
    </location>
</feature>
<keyword evidence="4" id="KW-1185">Reference proteome</keyword>
<feature type="transmembrane region" description="Helical" evidence="2">
    <location>
        <begin position="72"/>
        <end position="91"/>
    </location>
</feature>
<organism evidence="3 4">
    <name type="scientific">Spirosoma sordidisoli</name>
    <dbReference type="NCBI Taxonomy" id="2502893"/>
    <lineage>
        <taxon>Bacteria</taxon>
        <taxon>Pseudomonadati</taxon>
        <taxon>Bacteroidota</taxon>
        <taxon>Cytophagia</taxon>
        <taxon>Cytophagales</taxon>
        <taxon>Cytophagaceae</taxon>
        <taxon>Spirosoma</taxon>
    </lineage>
</organism>
<dbReference type="InterPro" id="IPR029063">
    <property type="entry name" value="SAM-dependent_MTases_sf"/>
</dbReference>